<gene>
    <name evidence="1" type="ORF">EVAR_2942_1</name>
</gene>
<name>A0A4C1T1S1_EUMVA</name>
<dbReference type="EMBL" id="BGZK01000029">
    <property type="protein sequence ID" value="GBP08156.1"/>
    <property type="molecule type" value="Genomic_DNA"/>
</dbReference>
<comment type="caution">
    <text evidence="1">The sequence shown here is derived from an EMBL/GenBank/DDBJ whole genome shotgun (WGS) entry which is preliminary data.</text>
</comment>
<keyword evidence="2" id="KW-1185">Reference proteome</keyword>
<dbReference type="AlphaFoldDB" id="A0A4C1T1S1"/>
<dbReference type="Proteomes" id="UP000299102">
    <property type="component" value="Unassembled WGS sequence"/>
</dbReference>
<accession>A0A4C1T1S1</accession>
<protein>
    <submittedName>
        <fullName evidence="1">Uncharacterized protein</fullName>
    </submittedName>
</protein>
<organism evidence="1 2">
    <name type="scientific">Eumeta variegata</name>
    <name type="common">Bagworm moth</name>
    <name type="synonym">Eumeta japonica</name>
    <dbReference type="NCBI Taxonomy" id="151549"/>
    <lineage>
        <taxon>Eukaryota</taxon>
        <taxon>Metazoa</taxon>
        <taxon>Ecdysozoa</taxon>
        <taxon>Arthropoda</taxon>
        <taxon>Hexapoda</taxon>
        <taxon>Insecta</taxon>
        <taxon>Pterygota</taxon>
        <taxon>Neoptera</taxon>
        <taxon>Endopterygota</taxon>
        <taxon>Lepidoptera</taxon>
        <taxon>Glossata</taxon>
        <taxon>Ditrysia</taxon>
        <taxon>Tineoidea</taxon>
        <taxon>Psychidae</taxon>
        <taxon>Oiketicinae</taxon>
        <taxon>Eumeta</taxon>
    </lineage>
</organism>
<reference evidence="1 2" key="1">
    <citation type="journal article" date="2019" name="Commun. Biol.">
        <title>The bagworm genome reveals a unique fibroin gene that provides high tensile strength.</title>
        <authorList>
            <person name="Kono N."/>
            <person name="Nakamura H."/>
            <person name="Ohtoshi R."/>
            <person name="Tomita M."/>
            <person name="Numata K."/>
            <person name="Arakawa K."/>
        </authorList>
    </citation>
    <scope>NUCLEOTIDE SEQUENCE [LARGE SCALE GENOMIC DNA]</scope>
</reference>
<evidence type="ECO:0000313" key="1">
    <source>
        <dbReference type="EMBL" id="GBP08156.1"/>
    </source>
</evidence>
<sequence>MAELTIYKTELLFRNNNHEGCAAASRMITLRGCWGWARSGEDMRLVRGRWRVLAVIEIPGEIIGGGEVITKEMRAGPANAPKGAHGSRLGCVH</sequence>
<evidence type="ECO:0000313" key="2">
    <source>
        <dbReference type="Proteomes" id="UP000299102"/>
    </source>
</evidence>
<proteinExistence type="predicted"/>